<evidence type="ECO:0000256" key="1">
    <source>
        <dbReference type="ARBA" id="ARBA00004141"/>
    </source>
</evidence>
<sequence length="222" mass="24971">MTNNSATTTDLSSISSPISRIFFITAVIYLISLPFTPYPYQYSVKALPIFILALSCFTLLDGKHKWLMSIALLFSFIGDIFLAIEFTMSFQYGLLSFLIAHIFYSIYFIKLPNKTNKYKLISIIAICAFSVIAASIIIPAANALMVPVAVYLIVITLMAVIAFYKSINRKLLFGVICFLLSDTLLAINMFVSPIPLASLWVMLTYYSAQFFIFSGAMQFNRR</sequence>
<evidence type="ECO:0000256" key="2">
    <source>
        <dbReference type="ARBA" id="ARBA00007375"/>
    </source>
</evidence>
<keyword evidence="8" id="KW-1185">Reference proteome</keyword>
<evidence type="ECO:0000256" key="6">
    <source>
        <dbReference type="SAM" id="Phobius"/>
    </source>
</evidence>
<accession>A0ABQ6HF87</accession>
<comment type="subcellular location">
    <subcellularLocation>
        <location evidence="1">Membrane</location>
        <topology evidence="1">Multi-pass membrane protein</topology>
    </subcellularLocation>
</comment>
<dbReference type="PANTHER" id="PTHR31885">
    <property type="entry name" value="GH04784P"/>
    <property type="match status" value="1"/>
</dbReference>
<feature type="transmembrane region" description="Helical" evidence="6">
    <location>
        <begin position="171"/>
        <end position="191"/>
    </location>
</feature>
<dbReference type="EMBL" id="BSSV01000007">
    <property type="protein sequence ID" value="GLX86758.1"/>
    <property type="molecule type" value="Genomic_DNA"/>
</dbReference>
<proteinExistence type="inferred from homology"/>
<gene>
    <name evidence="7" type="ORF">tloyanaT_30110</name>
</gene>
<dbReference type="Proteomes" id="UP001157134">
    <property type="component" value="Unassembled WGS sequence"/>
</dbReference>
<comment type="caution">
    <text evidence="7">The sequence shown here is derived from an EMBL/GenBank/DDBJ whole genome shotgun (WGS) entry which is preliminary data.</text>
</comment>
<keyword evidence="3 6" id="KW-0812">Transmembrane</keyword>
<feature type="transmembrane region" description="Helical" evidence="6">
    <location>
        <begin position="42"/>
        <end position="60"/>
    </location>
</feature>
<reference evidence="7 8" key="1">
    <citation type="submission" date="2023-03" db="EMBL/GenBank/DDBJ databases">
        <title>Thalassotalea loyana LMG 22536T draft genome sequence.</title>
        <authorList>
            <person name="Sawabe T."/>
        </authorList>
    </citation>
    <scope>NUCLEOTIDE SEQUENCE [LARGE SCALE GENOMIC DNA]</scope>
    <source>
        <strain evidence="7 8">LMG 22536</strain>
    </source>
</reference>
<evidence type="ECO:0000256" key="3">
    <source>
        <dbReference type="ARBA" id="ARBA00022692"/>
    </source>
</evidence>
<feature type="transmembrane region" description="Helical" evidence="6">
    <location>
        <begin position="120"/>
        <end position="138"/>
    </location>
</feature>
<protein>
    <submittedName>
        <fullName evidence="7">Membrane protein</fullName>
    </submittedName>
</protein>
<organism evidence="7 8">
    <name type="scientific">Thalassotalea loyana</name>
    <dbReference type="NCBI Taxonomy" id="280483"/>
    <lineage>
        <taxon>Bacteria</taxon>
        <taxon>Pseudomonadati</taxon>
        <taxon>Pseudomonadota</taxon>
        <taxon>Gammaproteobacteria</taxon>
        <taxon>Alteromonadales</taxon>
        <taxon>Colwelliaceae</taxon>
        <taxon>Thalassotalea</taxon>
    </lineage>
</organism>
<keyword evidence="5 6" id="KW-0472">Membrane</keyword>
<dbReference type="RefSeq" id="WP_284300109.1">
    <property type="nucleotide sequence ID" value="NZ_BSSV01000007.1"/>
</dbReference>
<feature type="transmembrane region" description="Helical" evidence="6">
    <location>
        <begin position="18"/>
        <end position="36"/>
    </location>
</feature>
<evidence type="ECO:0000313" key="7">
    <source>
        <dbReference type="EMBL" id="GLX86758.1"/>
    </source>
</evidence>
<keyword evidence="4 6" id="KW-1133">Transmembrane helix</keyword>
<evidence type="ECO:0000313" key="8">
    <source>
        <dbReference type="Proteomes" id="UP001157134"/>
    </source>
</evidence>
<dbReference type="InterPro" id="IPR012506">
    <property type="entry name" value="TMEM86B-like"/>
</dbReference>
<name>A0ABQ6HF87_9GAMM</name>
<feature type="transmembrane region" description="Helical" evidence="6">
    <location>
        <begin position="67"/>
        <end position="84"/>
    </location>
</feature>
<evidence type="ECO:0000256" key="5">
    <source>
        <dbReference type="ARBA" id="ARBA00023136"/>
    </source>
</evidence>
<dbReference type="Pfam" id="PF07947">
    <property type="entry name" value="YhhN"/>
    <property type="match status" value="1"/>
</dbReference>
<evidence type="ECO:0000256" key="4">
    <source>
        <dbReference type="ARBA" id="ARBA00022989"/>
    </source>
</evidence>
<dbReference type="PANTHER" id="PTHR31885:SF6">
    <property type="entry name" value="GH04784P"/>
    <property type="match status" value="1"/>
</dbReference>
<feature type="transmembrane region" description="Helical" evidence="6">
    <location>
        <begin position="144"/>
        <end position="164"/>
    </location>
</feature>
<comment type="similarity">
    <text evidence="2">Belongs to the TMEM86 family.</text>
</comment>
<feature type="transmembrane region" description="Helical" evidence="6">
    <location>
        <begin position="90"/>
        <end position="108"/>
    </location>
</feature>
<feature type="transmembrane region" description="Helical" evidence="6">
    <location>
        <begin position="197"/>
        <end position="217"/>
    </location>
</feature>